<dbReference type="CDD" id="cd03789">
    <property type="entry name" value="GT9_LPS_heptosyltransferase"/>
    <property type="match status" value="1"/>
</dbReference>
<dbReference type="InterPro" id="IPR051199">
    <property type="entry name" value="LPS_LOS_Heptosyltrfase"/>
</dbReference>
<comment type="caution">
    <text evidence="3">The sequence shown here is derived from an EMBL/GenBank/DDBJ whole genome shotgun (WGS) entry which is preliminary data.</text>
</comment>
<dbReference type="RefSeq" id="WP_275712129.1">
    <property type="nucleotide sequence ID" value="NZ_JAKLTN010000004.1"/>
</dbReference>
<dbReference type="PANTHER" id="PTHR30160">
    <property type="entry name" value="TETRAACYLDISACCHARIDE 4'-KINASE-RELATED"/>
    <property type="match status" value="1"/>
</dbReference>
<name>A0ABS9K6F4_9RHOO</name>
<evidence type="ECO:0000256" key="1">
    <source>
        <dbReference type="ARBA" id="ARBA00022676"/>
    </source>
</evidence>
<gene>
    <name evidence="3" type="ORF">LZ012_17195</name>
</gene>
<keyword evidence="1" id="KW-0328">Glycosyltransferase</keyword>
<organism evidence="3 4">
    <name type="scientific">Dechloromonas hankyongensis</name>
    <dbReference type="NCBI Taxonomy" id="2908002"/>
    <lineage>
        <taxon>Bacteria</taxon>
        <taxon>Pseudomonadati</taxon>
        <taxon>Pseudomonadota</taxon>
        <taxon>Betaproteobacteria</taxon>
        <taxon>Rhodocyclales</taxon>
        <taxon>Azonexaceae</taxon>
        <taxon>Dechloromonas</taxon>
    </lineage>
</organism>
<sequence>MSGSAAASTPVPLWATAHRVLAVRLDNLGDVLMTTPALRALHAALPGRHITLLTSPGGVAVAPFVPEIDTVVVADTPWMPDGNATPEAVAATVDLLRRGHYDAVVIFTVYSQNPLPAALLCWLAGIPLSLAHCRENPYRLLSHWVPEPEPHEMVRHEVRRQLDLVASVGAVTDDERLSFRLPPGAREAAAARLQAVGIDPGRRWIVLHPGASAASRRYAPEQFAAVAELLGAWPDCQLVFTGDRVESGLVDTIRGGLHRSVASLAGVLDLGQLAAVIAGAALLVANNTGPVHIAAALGTPVVDIYALTNPQHAPWQVPHRVVYHDVPCRFCYRSVCPQSHHNCLHLLDPQRVAGAARELLDAGADRWPAVPA</sequence>
<protein>
    <submittedName>
        <fullName evidence="3">Glycosyltransferase family 9 protein</fullName>
    </submittedName>
</protein>
<accession>A0ABS9K6F4</accession>
<dbReference type="SUPFAM" id="SSF53756">
    <property type="entry name" value="UDP-Glycosyltransferase/glycogen phosphorylase"/>
    <property type="match status" value="1"/>
</dbReference>
<dbReference type="Proteomes" id="UP001165384">
    <property type="component" value="Unassembled WGS sequence"/>
</dbReference>
<proteinExistence type="predicted"/>
<keyword evidence="2" id="KW-0808">Transferase</keyword>
<dbReference type="InterPro" id="IPR002201">
    <property type="entry name" value="Glyco_trans_9"/>
</dbReference>
<dbReference type="Pfam" id="PF01075">
    <property type="entry name" value="Glyco_transf_9"/>
    <property type="match status" value="1"/>
</dbReference>
<evidence type="ECO:0000313" key="3">
    <source>
        <dbReference type="EMBL" id="MCG2578736.1"/>
    </source>
</evidence>
<reference evidence="3" key="1">
    <citation type="submission" date="2022-01" db="EMBL/GenBank/DDBJ databases">
        <authorList>
            <person name="Jo J.-H."/>
            <person name="Im W.-T."/>
        </authorList>
    </citation>
    <scope>NUCLEOTIDE SEQUENCE</scope>
    <source>
        <strain evidence="3">XY25</strain>
    </source>
</reference>
<dbReference type="EMBL" id="JAKLTN010000004">
    <property type="protein sequence ID" value="MCG2578736.1"/>
    <property type="molecule type" value="Genomic_DNA"/>
</dbReference>
<dbReference type="PANTHER" id="PTHR30160:SF1">
    <property type="entry name" value="LIPOPOLYSACCHARIDE 1,2-N-ACETYLGLUCOSAMINETRANSFERASE-RELATED"/>
    <property type="match status" value="1"/>
</dbReference>
<keyword evidence="4" id="KW-1185">Reference proteome</keyword>
<dbReference type="Gene3D" id="3.40.50.2000">
    <property type="entry name" value="Glycogen Phosphorylase B"/>
    <property type="match status" value="2"/>
</dbReference>
<evidence type="ECO:0000313" key="4">
    <source>
        <dbReference type="Proteomes" id="UP001165384"/>
    </source>
</evidence>
<evidence type="ECO:0000256" key="2">
    <source>
        <dbReference type="ARBA" id="ARBA00022679"/>
    </source>
</evidence>